<organism evidence="9 10">
    <name type="scientific">Sulfobacillus harzensis</name>
    <dbReference type="NCBI Taxonomy" id="2729629"/>
    <lineage>
        <taxon>Bacteria</taxon>
        <taxon>Bacillati</taxon>
        <taxon>Bacillota</taxon>
        <taxon>Clostridia</taxon>
        <taxon>Eubacteriales</taxon>
        <taxon>Clostridiales Family XVII. Incertae Sedis</taxon>
        <taxon>Sulfobacillus</taxon>
    </lineage>
</organism>
<reference evidence="9 10" key="1">
    <citation type="submission" date="2020-04" db="EMBL/GenBank/DDBJ databases">
        <authorList>
            <person name="Zhang R."/>
            <person name="Schippers A."/>
        </authorList>
    </citation>
    <scope>NUCLEOTIDE SEQUENCE [LARGE SCALE GENOMIC DNA]</scope>
    <source>
        <strain evidence="9 10">DSM 109850</strain>
    </source>
</reference>
<keyword evidence="2" id="KW-1003">Cell membrane</keyword>
<evidence type="ECO:0000256" key="8">
    <source>
        <dbReference type="SAM" id="Phobius"/>
    </source>
</evidence>
<protein>
    <submittedName>
        <fullName evidence="9">DUF2029 domain-containing protein</fullName>
    </submittedName>
</protein>
<evidence type="ECO:0000256" key="1">
    <source>
        <dbReference type="ARBA" id="ARBA00004651"/>
    </source>
</evidence>
<feature type="transmembrane region" description="Helical" evidence="8">
    <location>
        <begin position="278"/>
        <end position="296"/>
    </location>
</feature>
<dbReference type="GO" id="GO:0016758">
    <property type="term" value="F:hexosyltransferase activity"/>
    <property type="evidence" value="ECO:0007669"/>
    <property type="project" value="InterPro"/>
</dbReference>
<dbReference type="RefSeq" id="WP_169103111.1">
    <property type="nucleotide sequence ID" value="NZ_JABBVZ010000173.1"/>
</dbReference>
<feature type="transmembrane region" description="Helical" evidence="8">
    <location>
        <begin position="137"/>
        <end position="155"/>
    </location>
</feature>
<feature type="transmembrane region" description="Helical" evidence="8">
    <location>
        <begin position="351"/>
        <end position="374"/>
    </location>
</feature>
<evidence type="ECO:0000313" key="9">
    <source>
        <dbReference type="EMBL" id="NMP24906.1"/>
    </source>
</evidence>
<evidence type="ECO:0000256" key="6">
    <source>
        <dbReference type="ARBA" id="ARBA00023136"/>
    </source>
</evidence>
<evidence type="ECO:0000313" key="10">
    <source>
        <dbReference type="Proteomes" id="UP000533476"/>
    </source>
</evidence>
<feature type="transmembrane region" description="Helical" evidence="8">
    <location>
        <begin position="316"/>
        <end position="339"/>
    </location>
</feature>
<dbReference type="Proteomes" id="UP000533476">
    <property type="component" value="Unassembled WGS sequence"/>
</dbReference>
<dbReference type="Pfam" id="PF09594">
    <property type="entry name" value="GT87"/>
    <property type="match status" value="1"/>
</dbReference>
<feature type="transmembrane region" description="Helical" evidence="8">
    <location>
        <begin position="69"/>
        <end position="88"/>
    </location>
</feature>
<feature type="transmembrane region" description="Helical" evidence="8">
    <location>
        <begin position="167"/>
        <end position="189"/>
    </location>
</feature>
<dbReference type="InterPro" id="IPR018584">
    <property type="entry name" value="GT87"/>
</dbReference>
<evidence type="ECO:0000256" key="7">
    <source>
        <dbReference type="ARBA" id="ARBA00024033"/>
    </source>
</evidence>
<dbReference type="AlphaFoldDB" id="A0A7Y0L829"/>
<evidence type="ECO:0000256" key="5">
    <source>
        <dbReference type="ARBA" id="ARBA00022989"/>
    </source>
</evidence>
<sequence length="396" mass="45250">MSHRRQWVLGSIAITIWYVWAAIRLIPPQPMLANAIPTHWWSWAYAHLAYTDIFALYHNHQLFNHALPYIQTPIEYPVLMGILMWIAAWAGSALGYYLVTALFLWMAALLFFRWLVQWSPKTAWGFSLTPMLLTYGLLNWDVIGLCLMMGAIWLFERGRYNASAVTFAAAVFFKFFPIFYLPYIAIALWRDHKRDVLGRMVAWFFGVSALINLPFAVANPSNWSLFYRFNAQRPVSTDLWNNVWIHLASVRAVDLISLLLVVAVFLISARHVWRGGSVYHAAALLFAIFLLVNKVFSPQYMLWLMGFGMIAEWPLWTFGLLSVGGVADYVNSMAILHLYNVGARSANWYAANIYPLGLLLRYLVIAASSVGAIFSRRQAIEADVPQTSSRGSELRY</sequence>
<keyword evidence="4 8" id="KW-0812">Transmembrane</keyword>
<feature type="transmembrane region" description="Helical" evidence="8">
    <location>
        <begin position="201"/>
        <end position="223"/>
    </location>
</feature>
<dbReference type="GO" id="GO:0005886">
    <property type="term" value="C:plasma membrane"/>
    <property type="evidence" value="ECO:0007669"/>
    <property type="project" value="UniProtKB-SubCell"/>
</dbReference>
<accession>A0A7Y0L829</accession>
<feature type="transmembrane region" description="Helical" evidence="8">
    <location>
        <begin position="94"/>
        <end position="116"/>
    </location>
</feature>
<dbReference type="EMBL" id="JABBVZ010000173">
    <property type="protein sequence ID" value="NMP24906.1"/>
    <property type="molecule type" value="Genomic_DNA"/>
</dbReference>
<proteinExistence type="inferred from homology"/>
<feature type="transmembrane region" description="Helical" evidence="8">
    <location>
        <begin position="243"/>
        <end position="266"/>
    </location>
</feature>
<feature type="transmembrane region" description="Helical" evidence="8">
    <location>
        <begin position="7"/>
        <end position="26"/>
    </location>
</feature>
<keyword evidence="6 8" id="KW-0472">Membrane</keyword>
<keyword evidence="10" id="KW-1185">Reference proteome</keyword>
<keyword evidence="5 8" id="KW-1133">Transmembrane helix</keyword>
<comment type="caution">
    <text evidence="9">The sequence shown here is derived from an EMBL/GenBank/DDBJ whole genome shotgun (WGS) entry which is preliminary data.</text>
</comment>
<comment type="subcellular location">
    <subcellularLocation>
        <location evidence="1">Cell membrane</location>
        <topology evidence="1">Multi-pass membrane protein</topology>
    </subcellularLocation>
</comment>
<comment type="similarity">
    <text evidence="7">Belongs to the glycosyltransferase 87 family.</text>
</comment>
<name>A0A7Y0L829_9FIRM</name>
<keyword evidence="3" id="KW-0808">Transferase</keyword>
<evidence type="ECO:0000256" key="4">
    <source>
        <dbReference type="ARBA" id="ARBA00022692"/>
    </source>
</evidence>
<evidence type="ECO:0000256" key="3">
    <source>
        <dbReference type="ARBA" id="ARBA00022679"/>
    </source>
</evidence>
<evidence type="ECO:0000256" key="2">
    <source>
        <dbReference type="ARBA" id="ARBA00022475"/>
    </source>
</evidence>
<gene>
    <name evidence="9" type="ORF">HIJ39_21605</name>
</gene>